<feature type="region of interest" description="Disordered" evidence="1">
    <location>
        <begin position="1"/>
        <end position="20"/>
    </location>
</feature>
<proteinExistence type="predicted"/>
<dbReference type="EMBL" id="JBHFEH010000042">
    <property type="protein sequence ID" value="KAL2050816.1"/>
    <property type="molecule type" value="Genomic_DNA"/>
</dbReference>
<gene>
    <name evidence="2" type="ORF">ABVK25_008877</name>
</gene>
<reference evidence="2 3" key="1">
    <citation type="submission" date="2024-09" db="EMBL/GenBank/DDBJ databases">
        <title>Rethinking Asexuality: The Enigmatic Case of Functional Sexual Genes in Lepraria (Stereocaulaceae).</title>
        <authorList>
            <person name="Doellman M."/>
            <person name="Sun Y."/>
            <person name="Barcenas-Pena A."/>
            <person name="Lumbsch H.T."/>
            <person name="Grewe F."/>
        </authorList>
    </citation>
    <scope>NUCLEOTIDE SEQUENCE [LARGE SCALE GENOMIC DNA]</scope>
    <source>
        <strain evidence="2 3">Grewe 0041</strain>
    </source>
</reference>
<dbReference type="SUPFAM" id="SSF53187">
    <property type="entry name" value="Zn-dependent exopeptidases"/>
    <property type="match status" value="1"/>
</dbReference>
<accession>A0ABR4AYS9</accession>
<evidence type="ECO:0000313" key="3">
    <source>
        <dbReference type="Proteomes" id="UP001590951"/>
    </source>
</evidence>
<name>A0ABR4AYS9_9LECA</name>
<keyword evidence="3" id="KW-1185">Reference proteome</keyword>
<dbReference type="Gene3D" id="3.40.630.10">
    <property type="entry name" value="Zn peptidases"/>
    <property type="match status" value="1"/>
</dbReference>
<comment type="caution">
    <text evidence="2">The sequence shown here is derived from an EMBL/GenBank/DDBJ whole genome shotgun (WGS) entry which is preliminary data.</text>
</comment>
<organism evidence="2 3">
    <name type="scientific">Lepraria finkii</name>
    <dbReference type="NCBI Taxonomy" id="1340010"/>
    <lineage>
        <taxon>Eukaryota</taxon>
        <taxon>Fungi</taxon>
        <taxon>Dikarya</taxon>
        <taxon>Ascomycota</taxon>
        <taxon>Pezizomycotina</taxon>
        <taxon>Lecanoromycetes</taxon>
        <taxon>OSLEUM clade</taxon>
        <taxon>Lecanoromycetidae</taxon>
        <taxon>Lecanorales</taxon>
        <taxon>Lecanorineae</taxon>
        <taxon>Stereocaulaceae</taxon>
        <taxon>Lepraria</taxon>
    </lineage>
</organism>
<sequence length="73" mass="8176">MNDQEQDLYSLGSSSSSHDKLADKVDIKAYAQPFINFITENPTVFHAVSAVGKRLESQGFKKLSERGSWTKKL</sequence>
<protein>
    <submittedName>
        <fullName evidence="2">Uncharacterized protein</fullName>
    </submittedName>
</protein>
<dbReference type="Proteomes" id="UP001590951">
    <property type="component" value="Unassembled WGS sequence"/>
</dbReference>
<evidence type="ECO:0000313" key="2">
    <source>
        <dbReference type="EMBL" id="KAL2050816.1"/>
    </source>
</evidence>
<evidence type="ECO:0000256" key="1">
    <source>
        <dbReference type="SAM" id="MobiDB-lite"/>
    </source>
</evidence>